<proteinExistence type="predicted"/>
<sequence>MKFKKLITLSLVAVSIMTPTQAAFATKVTVDTRNNGKGGGQVTKVYCPKTCEIHIK</sequence>
<organism evidence="2 3">
    <name type="scientific">Paenibacillus popilliae ATCC 14706</name>
    <dbReference type="NCBI Taxonomy" id="1212764"/>
    <lineage>
        <taxon>Bacteria</taxon>
        <taxon>Bacillati</taxon>
        <taxon>Bacillota</taxon>
        <taxon>Bacilli</taxon>
        <taxon>Bacillales</taxon>
        <taxon>Paenibacillaceae</taxon>
        <taxon>Paenibacillus</taxon>
    </lineage>
</organism>
<evidence type="ECO:0000313" key="3">
    <source>
        <dbReference type="Proteomes" id="UP000029453"/>
    </source>
</evidence>
<feature type="chain" id="PRO_5038857027" evidence="1">
    <location>
        <begin position="23"/>
        <end position="56"/>
    </location>
</feature>
<name>M9LM87_PAEPP</name>
<evidence type="ECO:0000256" key="1">
    <source>
        <dbReference type="SAM" id="SignalP"/>
    </source>
</evidence>
<evidence type="ECO:0000313" key="2">
    <source>
        <dbReference type="EMBL" id="GAC41211.1"/>
    </source>
</evidence>
<dbReference type="Proteomes" id="UP000029453">
    <property type="component" value="Unassembled WGS sequence"/>
</dbReference>
<keyword evidence="1" id="KW-0732">Signal</keyword>
<dbReference type="AlphaFoldDB" id="M9LM87"/>
<gene>
    <name evidence="2" type="ORF">PPOP_0561</name>
</gene>
<dbReference type="EMBL" id="BALG01000024">
    <property type="protein sequence ID" value="GAC41211.1"/>
    <property type="molecule type" value="Genomic_DNA"/>
</dbReference>
<keyword evidence="3" id="KW-1185">Reference proteome</keyword>
<reference evidence="2 3" key="1">
    <citation type="submission" date="2012-10" db="EMBL/GenBank/DDBJ databases">
        <title>Draft Genome Sequence of Paenibacillus popilliae ATCC 14706T.</title>
        <authorList>
            <person name="Iiyama K."/>
            <person name="Mori K."/>
            <person name="Mon H."/>
            <person name="Chieda Y."/>
            <person name="Lee J.M."/>
            <person name="Kusakabe T."/>
            <person name="Tashiro K."/>
            <person name="Asano S."/>
            <person name="Yasunaga-Aoki C."/>
            <person name="Shimizu S."/>
        </authorList>
    </citation>
    <scope>NUCLEOTIDE SEQUENCE [LARGE SCALE GENOMIC DNA]</scope>
    <source>
        <strain evidence="2 3">ATCC 14706</strain>
    </source>
</reference>
<accession>M9LM87</accession>
<feature type="signal peptide" evidence="1">
    <location>
        <begin position="1"/>
        <end position="22"/>
    </location>
</feature>
<dbReference type="RefSeq" id="WP_006284503.1">
    <property type="nucleotide sequence ID" value="NZ_BALG01000024.1"/>
</dbReference>
<comment type="caution">
    <text evidence="2">The sequence shown here is derived from an EMBL/GenBank/DDBJ whole genome shotgun (WGS) entry which is preliminary data.</text>
</comment>
<protein>
    <submittedName>
        <fullName evidence="2">Uncharacterized protein</fullName>
    </submittedName>
</protein>